<dbReference type="AlphaFoldDB" id="A0A834NHU2"/>
<feature type="compositionally biased region" description="Acidic residues" evidence="1">
    <location>
        <begin position="49"/>
        <end position="63"/>
    </location>
</feature>
<accession>A0A834NHU2</accession>
<dbReference type="Proteomes" id="UP000614350">
    <property type="component" value="Unassembled WGS sequence"/>
</dbReference>
<feature type="compositionally biased region" description="Basic and acidic residues" evidence="1">
    <location>
        <begin position="36"/>
        <end position="48"/>
    </location>
</feature>
<evidence type="ECO:0000313" key="2">
    <source>
        <dbReference type="EMBL" id="KAF7408364.1"/>
    </source>
</evidence>
<feature type="compositionally biased region" description="Basic residues" evidence="1">
    <location>
        <begin position="25"/>
        <end position="35"/>
    </location>
</feature>
<keyword evidence="3" id="KW-1185">Reference proteome</keyword>
<dbReference type="EMBL" id="JACSEA010000002">
    <property type="protein sequence ID" value="KAF7408364.1"/>
    <property type="molecule type" value="Genomic_DNA"/>
</dbReference>
<sequence>MTRGVCHGVLSACQKVLPPPFPLHSRYHPGCRHRRITNENDSDNKSNGDDDDDGNDDDDDDDVAPMVTPSIEDR</sequence>
<evidence type="ECO:0000256" key="1">
    <source>
        <dbReference type="SAM" id="MobiDB-lite"/>
    </source>
</evidence>
<proteinExistence type="predicted"/>
<protein>
    <submittedName>
        <fullName evidence="2">Uncharacterized protein</fullName>
    </submittedName>
</protein>
<comment type="caution">
    <text evidence="2">The sequence shown here is derived from an EMBL/GenBank/DDBJ whole genome shotgun (WGS) entry which is preliminary data.</text>
</comment>
<gene>
    <name evidence="2" type="ORF">HZH66_002901</name>
</gene>
<organism evidence="2 3">
    <name type="scientific">Vespula vulgaris</name>
    <name type="common">Yellow jacket</name>
    <name type="synonym">Wasp</name>
    <dbReference type="NCBI Taxonomy" id="7454"/>
    <lineage>
        <taxon>Eukaryota</taxon>
        <taxon>Metazoa</taxon>
        <taxon>Ecdysozoa</taxon>
        <taxon>Arthropoda</taxon>
        <taxon>Hexapoda</taxon>
        <taxon>Insecta</taxon>
        <taxon>Pterygota</taxon>
        <taxon>Neoptera</taxon>
        <taxon>Endopterygota</taxon>
        <taxon>Hymenoptera</taxon>
        <taxon>Apocrita</taxon>
        <taxon>Aculeata</taxon>
        <taxon>Vespoidea</taxon>
        <taxon>Vespidae</taxon>
        <taxon>Vespinae</taxon>
        <taxon>Vespula</taxon>
    </lineage>
</organism>
<evidence type="ECO:0000313" key="3">
    <source>
        <dbReference type="Proteomes" id="UP000614350"/>
    </source>
</evidence>
<name>A0A834NHU2_VESVU</name>
<reference evidence="2" key="1">
    <citation type="journal article" date="2020" name="G3 (Bethesda)">
        <title>High-Quality Assemblies for Three Invasive Social Wasps from the &lt;i&gt;Vespula&lt;/i&gt; Genus.</title>
        <authorList>
            <person name="Harrop T.W.R."/>
            <person name="Guhlin J."/>
            <person name="McLaughlin G.M."/>
            <person name="Permina E."/>
            <person name="Stockwell P."/>
            <person name="Gilligan J."/>
            <person name="Le Lec M.F."/>
            <person name="Gruber M.A.M."/>
            <person name="Quinn O."/>
            <person name="Lovegrove M."/>
            <person name="Duncan E.J."/>
            <person name="Remnant E.J."/>
            <person name="Van Eeckhoven J."/>
            <person name="Graham B."/>
            <person name="Knapp R.A."/>
            <person name="Langford K.W."/>
            <person name="Kronenberg Z."/>
            <person name="Press M.O."/>
            <person name="Eacker S.M."/>
            <person name="Wilson-Rankin E.E."/>
            <person name="Purcell J."/>
            <person name="Lester P.J."/>
            <person name="Dearden P.K."/>
        </authorList>
    </citation>
    <scope>NUCLEOTIDE SEQUENCE</scope>
    <source>
        <strain evidence="2">Marl-1</strain>
    </source>
</reference>
<feature type="region of interest" description="Disordered" evidence="1">
    <location>
        <begin position="25"/>
        <end position="74"/>
    </location>
</feature>